<evidence type="ECO:0000259" key="1">
    <source>
        <dbReference type="Pfam" id="PF07727"/>
    </source>
</evidence>
<dbReference type="Pfam" id="PF07727">
    <property type="entry name" value="RVT_2"/>
    <property type="match status" value="1"/>
</dbReference>
<accession>A0AAV3P9P1</accession>
<sequence>MNTSCFLMGENLYVIKKLAIVKRKNTGSKPWRKKCRSAKPRYKARLVVKGYEQKHGNDYDEVFSPVVKMTSIRLALSLIAKLGLEVEQLDVKTAFFHGELEENIYVTT</sequence>
<proteinExistence type="predicted"/>
<protein>
    <recommendedName>
        <fullName evidence="1">Reverse transcriptase Ty1/copia-type domain-containing protein</fullName>
    </recommendedName>
</protein>
<evidence type="ECO:0000313" key="2">
    <source>
        <dbReference type="EMBL" id="GAA0147898.1"/>
    </source>
</evidence>
<evidence type="ECO:0000313" key="3">
    <source>
        <dbReference type="Proteomes" id="UP001454036"/>
    </source>
</evidence>
<comment type="caution">
    <text evidence="2">The sequence shown here is derived from an EMBL/GenBank/DDBJ whole genome shotgun (WGS) entry which is preliminary data.</text>
</comment>
<dbReference type="InterPro" id="IPR013103">
    <property type="entry name" value="RVT_2"/>
</dbReference>
<name>A0AAV3P9P1_LITER</name>
<dbReference type="AlphaFoldDB" id="A0AAV3P9P1"/>
<dbReference type="Proteomes" id="UP001454036">
    <property type="component" value="Unassembled WGS sequence"/>
</dbReference>
<reference evidence="2 3" key="1">
    <citation type="submission" date="2024-01" db="EMBL/GenBank/DDBJ databases">
        <title>The complete chloroplast genome sequence of Lithospermum erythrorhizon: insights into the phylogenetic relationship among Boraginaceae species and the maternal lineages of purple gromwells.</title>
        <authorList>
            <person name="Okada T."/>
            <person name="Watanabe K."/>
        </authorList>
    </citation>
    <scope>NUCLEOTIDE SEQUENCE [LARGE SCALE GENOMIC DNA]</scope>
</reference>
<dbReference type="EMBL" id="BAABME010001155">
    <property type="protein sequence ID" value="GAA0147898.1"/>
    <property type="molecule type" value="Genomic_DNA"/>
</dbReference>
<organism evidence="2 3">
    <name type="scientific">Lithospermum erythrorhizon</name>
    <name type="common">Purple gromwell</name>
    <name type="synonym">Lithospermum officinale var. erythrorhizon</name>
    <dbReference type="NCBI Taxonomy" id="34254"/>
    <lineage>
        <taxon>Eukaryota</taxon>
        <taxon>Viridiplantae</taxon>
        <taxon>Streptophyta</taxon>
        <taxon>Embryophyta</taxon>
        <taxon>Tracheophyta</taxon>
        <taxon>Spermatophyta</taxon>
        <taxon>Magnoliopsida</taxon>
        <taxon>eudicotyledons</taxon>
        <taxon>Gunneridae</taxon>
        <taxon>Pentapetalae</taxon>
        <taxon>asterids</taxon>
        <taxon>lamiids</taxon>
        <taxon>Boraginales</taxon>
        <taxon>Boraginaceae</taxon>
        <taxon>Boraginoideae</taxon>
        <taxon>Lithospermeae</taxon>
        <taxon>Lithospermum</taxon>
    </lineage>
</organism>
<keyword evidence="3" id="KW-1185">Reference proteome</keyword>
<feature type="domain" description="Reverse transcriptase Ty1/copia-type" evidence="1">
    <location>
        <begin position="33"/>
        <end position="107"/>
    </location>
</feature>
<gene>
    <name evidence="2" type="ORF">LIER_07487</name>
</gene>